<keyword evidence="3" id="KW-0560">Oxidoreductase</keyword>
<dbReference type="Proteomes" id="UP000662314">
    <property type="component" value="Unassembled WGS sequence"/>
</dbReference>
<dbReference type="GO" id="GO:0046306">
    <property type="term" value="P:alkanesulfonate catabolic process"/>
    <property type="evidence" value="ECO:0007669"/>
    <property type="project" value="TreeGrafter"/>
</dbReference>
<dbReference type="Pfam" id="PF00296">
    <property type="entry name" value="Bac_luciferase"/>
    <property type="match status" value="1"/>
</dbReference>
<feature type="domain" description="Luciferase-like" evidence="5">
    <location>
        <begin position="28"/>
        <end position="318"/>
    </location>
</feature>
<evidence type="ECO:0000313" key="6">
    <source>
        <dbReference type="EMBL" id="MBH8572402.1"/>
    </source>
</evidence>
<dbReference type="Gene3D" id="3.20.20.30">
    <property type="entry name" value="Luciferase-like domain"/>
    <property type="match status" value="1"/>
</dbReference>
<evidence type="ECO:0000256" key="4">
    <source>
        <dbReference type="ARBA" id="ARBA00023033"/>
    </source>
</evidence>
<dbReference type="PANTHER" id="PTHR42847">
    <property type="entry name" value="ALKANESULFONATE MONOOXYGENASE"/>
    <property type="match status" value="1"/>
</dbReference>
<evidence type="ECO:0000259" key="5">
    <source>
        <dbReference type="Pfam" id="PF00296"/>
    </source>
</evidence>
<dbReference type="InterPro" id="IPR011251">
    <property type="entry name" value="Luciferase-like_dom"/>
</dbReference>
<dbReference type="InterPro" id="IPR036661">
    <property type="entry name" value="Luciferase-like_sf"/>
</dbReference>
<keyword evidence="4" id="KW-0503">Monooxygenase</keyword>
<name>A0A8J7I6E7_9NOST</name>
<keyword evidence="7" id="KW-1185">Reference proteome</keyword>
<dbReference type="AlphaFoldDB" id="A0A8J7I6E7"/>
<organism evidence="6 7">
    <name type="scientific">Dendronalium phyllosphericum CENA369</name>
    <dbReference type="NCBI Taxonomy" id="1725256"/>
    <lineage>
        <taxon>Bacteria</taxon>
        <taxon>Bacillati</taxon>
        <taxon>Cyanobacteriota</taxon>
        <taxon>Cyanophyceae</taxon>
        <taxon>Nostocales</taxon>
        <taxon>Nostocaceae</taxon>
        <taxon>Dendronalium</taxon>
        <taxon>Dendronalium phyllosphericum</taxon>
    </lineage>
</organism>
<comment type="caution">
    <text evidence="6">The sequence shown here is derived from an EMBL/GenBank/DDBJ whole genome shotgun (WGS) entry which is preliminary data.</text>
</comment>
<sequence>MSEPRYGIWIPVYGNCGVMNHPLEPRDASYSRAKNLIQLAQRCGFTTTLIAQHIINPRNQELDQLETWTTAAALAEATNSIEIIAAVKPLLFHPAVLAKMALGIDAISRGRFAINLVSAWFRPEIEKLGINFLPHDERYRYSDEWIRVVKALWSGEKVNFQGDYFQIDDLKFSPSSIAKPHPRVYVGGESEPAQELAAKEAHTFFLNGRPMEVIRETITQVAKKTQFRSQPLGFAMSAFVIARPTDEEAEAEYQNLRAMVLAQDDRSELLKGVDSEVVMFKNMAKYPGVGSNGGTAAGLVGSYETVAHRIAEFTKVGIGTFMLQFQPFATEMERFAAEIIPRVQALTVDSEAMSTTGCAYANLKIGTRG</sequence>
<evidence type="ECO:0000256" key="1">
    <source>
        <dbReference type="ARBA" id="ARBA00022630"/>
    </source>
</evidence>
<proteinExistence type="predicted"/>
<dbReference type="GO" id="GO:0008726">
    <property type="term" value="F:alkanesulfonate monooxygenase activity"/>
    <property type="evidence" value="ECO:0007669"/>
    <property type="project" value="TreeGrafter"/>
</dbReference>
<protein>
    <submittedName>
        <fullName evidence="6">LLM class flavin-dependent oxidoreductase</fullName>
    </submittedName>
</protein>
<gene>
    <name evidence="6" type="ORF">I8752_05005</name>
</gene>
<dbReference type="EMBL" id="JAECZA010000012">
    <property type="protein sequence ID" value="MBH8572402.1"/>
    <property type="molecule type" value="Genomic_DNA"/>
</dbReference>
<keyword evidence="2" id="KW-0288">FMN</keyword>
<reference evidence="6 7" key="1">
    <citation type="journal article" date="2021" name="Int. J. Syst. Evol. Microbiol.">
        <title>Amazonocrinis nigriterrae gen. nov., sp. nov., Atlanticothrix silvestris gen. nov., sp. nov. and Dendronalium phyllosphericum gen. nov., sp. nov., nostocacean cyanobacteria from Brazilian environments.</title>
        <authorList>
            <person name="Alvarenga D.O."/>
            <person name="Andreote A.P.D."/>
            <person name="Branco L.H.Z."/>
            <person name="Delbaje E."/>
            <person name="Cruz R.B."/>
            <person name="Varani A.M."/>
            <person name="Fiore M.F."/>
        </authorList>
    </citation>
    <scope>NUCLEOTIDE SEQUENCE [LARGE SCALE GENOMIC DNA]</scope>
    <source>
        <strain evidence="6 7">CENA369</strain>
    </source>
</reference>
<dbReference type="SUPFAM" id="SSF51679">
    <property type="entry name" value="Bacterial luciferase-like"/>
    <property type="match status" value="1"/>
</dbReference>
<dbReference type="RefSeq" id="WP_214431226.1">
    <property type="nucleotide sequence ID" value="NZ_CAWPUQ010000024.1"/>
</dbReference>
<accession>A0A8J7I6E7</accession>
<dbReference type="InterPro" id="IPR050172">
    <property type="entry name" value="SsuD_RutA_monooxygenase"/>
</dbReference>
<keyword evidence="1" id="KW-0285">Flavoprotein</keyword>
<dbReference type="PANTHER" id="PTHR42847:SF4">
    <property type="entry name" value="ALKANESULFONATE MONOOXYGENASE-RELATED"/>
    <property type="match status" value="1"/>
</dbReference>
<evidence type="ECO:0000256" key="3">
    <source>
        <dbReference type="ARBA" id="ARBA00023002"/>
    </source>
</evidence>
<evidence type="ECO:0000256" key="2">
    <source>
        <dbReference type="ARBA" id="ARBA00022643"/>
    </source>
</evidence>
<evidence type="ECO:0000313" key="7">
    <source>
        <dbReference type="Proteomes" id="UP000662314"/>
    </source>
</evidence>